<reference evidence="2 3" key="2">
    <citation type="journal article" date="2007" name="BMC Biol.">
        <title>A 100%-complete sequence reveals unusually simple genomic features in the hot-spring red alga Cyanidioschyzon merolae.</title>
        <authorList>
            <person name="Nozaki H."/>
            <person name="Takano H."/>
            <person name="Misumi O."/>
            <person name="Terasawa K."/>
            <person name="Matsuzaki M."/>
            <person name="Maruyama S."/>
            <person name="Nishida K."/>
            <person name="Yagisawa F."/>
            <person name="Yoshida Y."/>
            <person name="Fujiwara T."/>
            <person name="Takio S."/>
            <person name="Tamura K."/>
            <person name="Chung S.J."/>
            <person name="Nakamura S."/>
            <person name="Kuroiwa H."/>
            <person name="Tanaka K."/>
            <person name="Sato N."/>
            <person name="Kuroiwa T."/>
        </authorList>
    </citation>
    <scope>NUCLEOTIDE SEQUENCE [LARGE SCALE GENOMIC DNA]</scope>
    <source>
        <strain evidence="2 3">10D</strain>
    </source>
</reference>
<dbReference type="PANTHER" id="PTHR12616">
    <property type="entry name" value="VACUOLAR PROTEIN SORTING VPS41"/>
    <property type="match status" value="1"/>
</dbReference>
<dbReference type="Gramene" id="CMR212CT">
    <property type="protein sequence ID" value="CMR212CT"/>
    <property type="gene ID" value="CMR212C"/>
</dbReference>
<organism evidence="2 3">
    <name type="scientific">Cyanidioschyzon merolae (strain NIES-3377 / 10D)</name>
    <name type="common">Unicellular red alga</name>
    <dbReference type="NCBI Taxonomy" id="280699"/>
    <lineage>
        <taxon>Eukaryota</taxon>
        <taxon>Rhodophyta</taxon>
        <taxon>Bangiophyceae</taxon>
        <taxon>Cyanidiales</taxon>
        <taxon>Cyanidiaceae</taxon>
        <taxon>Cyanidioschyzon</taxon>
    </lineage>
</organism>
<sequence length="931" mass="103986">MRDERVFFWTAKVLPQVERSQKIPLITHVVSSGASLYLAGTEADQTAAVYRLRLTEGRWRVEGKWCLLAPNSGVKAKTPRLADLCVNDADTVLAAVCVDGWLYVERAQDIGGKRLRAHRAHDQLRAVALDPNYDTSLPRSSLRVVVGGDQGELALYGESWLGLSQTAVLYRSREAITNIAWHAHFISWATLSGTVRVYDSDRHAGVCSVEPPASLGQQTLPPRARLQRTRLFWTSGRQLCISWWYRGANEDLEHDAQEQDPEACVAIRVLSFNENPPEEATNAILVQTQWSCCRSLFQNGFQLRLVAPCSENSADLLFVSSRMRARPAEDSDSGMPSDAEALERLDEDANFAAGTLELCMQLYAYQQTESEEKKEGSRFVLANEQLVAFEWPPAATSAAAPVQLPRSRLLSAWSRKACALFMLYAEAAVSTEATEAPWLPVIVQVRPCNIVEQVRWLHAQHADASAVLALARLAVQTDAQALSAEELASLADAFLEAHWEHCSAAGTPTAEHDEIAARIPEALEWWNAPTWLWEKWIRRLLAVGRGALLVSVIPTQSPVLERQVYDIIFHQLIDKPEPGMLYAAQNWPLEIFSVDELIEALERRLQQVRTAPDASSRRAMLIMTESLSALYTRSGRTEKTLFLILEQDGTAVFSYIRKHRLFAAARQCLGALFALDAAEAARTLAMASPLELSIDDVLGALEPADSLNAMLYLEEVFRQAPDLLHVPEHHERLLELLVKHAPERILALLQSEDCFCRPQVARSILARAETPDRQFLRERALLHALQGDLLEALKILLEGEMEGDALELARQQASDAAPWGFLAAHMRDPQRLLLVRECALSRSQVLMTIGERRLAGEAIKLETPVIREAYYHLEEQRQCSHAVSELLKQRIHKLEQAYASALFDDLVLPPTVATDLKGHLSVSERNVVELS</sequence>
<dbReference type="GO" id="GO:0006623">
    <property type="term" value="P:protein targeting to vacuole"/>
    <property type="evidence" value="ECO:0007669"/>
    <property type="project" value="InterPro"/>
</dbReference>
<evidence type="ECO:0000313" key="2">
    <source>
        <dbReference type="EMBL" id="BAM82447.1"/>
    </source>
</evidence>
<dbReference type="STRING" id="280699.M1VGV6"/>
<dbReference type="OMA" id="IAWANTE"/>
<dbReference type="InterPro" id="IPR045111">
    <property type="entry name" value="Vps41/Vps8"/>
</dbReference>
<dbReference type="AlphaFoldDB" id="M1VGV6"/>
<dbReference type="GeneID" id="16996752"/>
<dbReference type="OrthoDB" id="244107at2759"/>
<dbReference type="GO" id="GO:0005770">
    <property type="term" value="C:late endosome"/>
    <property type="evidence" value="ECO:0007669"/>
    <property type="project" value="TreeGrafter"/>
</dbReference>
<keyword evidence="3" id="KW-1185">Reference proteome</keyword>
<dbReference type="GO" id="GO:0034058">
    <property type="term" value="P:endosomal vesicle fusion"/>
    <property type="evidence" value="ECO:0007669"/>
    <property type="project" value="TreeGrafter"/>
</dbReference>
<gene>
    <name evidence="2" type="ORF">CYME_CMR212C</name>
</gene>
<dbReference type="SUPFAM" id="SSF50978">
    <property type="entry name" value="WD40 repeat-like"/>
    <property type="match status" value="1"/>
</dbReference>
<dbReference type="GO" id="GO:0030897">
    <property type="term" value="C:HOPS complex"/>
    <property type="evidence" value="ECO:0007669"/>
    <property type="project" value="TreeGrafter"/>
</dbReference>
<accession>M1VGV6</accession>
<dbReference type="InterPro" id="IPR036322">
    <property type="entry name" value="WD40_repeat_dom_sf"/>
</dbReference>
<dbReference type="KEGG" id="cme:CYME_CMR212C"/>
<name>M1VGV6_CYAM1</name>
<dbReference type="RefSeq" id="XP_005538483.1">
    <property type="nucleotide sequence ID" value="XM_005538426.1"/>
</dbReference>
<protein>
    <submittedName>
        <fullName evidence="2">Similar to vacuolar assembly protein Vps41</fullName>
    </submittedName>
</protein>
<reference evidence="2 3" key="1">
    <citation type="journal article" date="2004" name="Nature">
        <title>Genome sequence of the ultrasmall unicellular red alga Cyanidioschyzon merolae 10D.</title>
        <authorList>
            <person name="Matsuzaki M."/>
            <person name="Misumi O."/>
            <person name="Shin-i T."/>
            <person name="Maruyama S."/>
            <person name="Takahara M."/>
            <person name="Miyagishima S."/>
            <person name="Mori T."/>
            <person name="Nishida K."/>
            <person name="Yagisawa F."/>
            <person name="Nishida K."/>
            <person name="Yoshida Y."/>
            <person name="Nishimura Y."/>
            <person name="Nakao S."/>
            <person name="Kobayashi T."/>
            <person name="Momoyama Y."/>
            <person name="Higashiyama T."/>
            <person name="Minoda A."/>
            <person name="Sano M."/>
            <person name="Nomoto H."/>
            <person name="Oishi K."/>
            <person name="Hayashi H."/>
            <person name="Ohta F."/>
            <person name="Nishizaka S."/>
            <person name="Haga S."/>
            <person name="Miura S."/>
            <person name="Morishita T."/>
            <person name="Kabeya Y."/>
            <person name="Terasawa K."/>
            <person name="Suzuki Y."/>
            <person name="Ishii Y."/>
            <person name="Asakawa S."/>
            <person name="Takano H."/>
            <person name="Ohta N."/>
            <person name="Kuroiwa H."/>
            <person name="Tanaka K."/>
            <person name="Shimizu N."/>
            <person name="Sugano S."/>
            <person name="Sato N."/>
            <person name="Nozaki H."/>
            <person name="Ogasawara N."/>
            <person name="Kohara Y."/>
            <person name="Kuroiwa T."/>
        </authorList>
    </citation>
    <scope>NUCLEOTIDE SEQUENCE [LARGE SCALE GENOMIC DNA]</scope>
    <source>
        <strain evidence="2 3">10D</strain>
    </source>
</reference>
<dbReference type="EMBL" id="AP006500">
    <property type="protein sequence ID" value="BAM82447.1"/>
    <property type="molecule type" value="Genomic_DNA"/>
</dbReference>
<dbReference type="Gene3D" id="2.130.10.10">
    <property type="entry name" value="YVTN repeat-like/Quinoprotein amine dehydrogenase"/>
    <property type="match status" value="1"/>
</dbReference>
<dbReference type="Pfam" id="PF23556">
    <property type="entry name" value="TPR_Vps41"/>
    <property type="match status" value="1"/>
</dbReference>
<dbReference type="Pfam" id="PF23411">
    <property type="entry name" value="Beta-prop_Vps41"/>
    <property type="match status" value="1"/>
</dbReference>
<proteinExistence type="predicted"/>
<feature type="domain" description="Vps41 beta-propeller" evidence="1">
    <location>
        <begin position="74"/>
        <end position="244"/>
    </location>
</feature>
<dbReference type="InterPro" id="IPR057780">
    <property type="entry name" value="Beta-prop_Vps41"/>
</dbReference>
<dbReference type="eggNOG" id="KOG2066">
    <property type="taxonomic scope" value="Eukaryota"/>
</dbReference>
<dbReference type="Proteomes" id="UP000007014">
    <property type="component" value="Chromosome 18"/>
</dbReference>
<dbReference type="HOGENOM" id="CLU_314342_0_0_1"/>
<evidence type="ECO:0000259" key="1">
    <source>
        <dbReference type="Pfam" id="PF23411"/>
    </source>
</evidence>
<evidence type="ECO:0000313" key="3">
    <source>
        <dbReference type="Proteomes" id="UP000007014"/>
    </source>
</evidence>
<dbReference type="InterPro" id="IPR015943">
    <property type="entry name" value="WD40/YVTN_repeat-like_dom_sf"/>
</dbReference>